<evidence type="ECO:0000313" key="2">
    <source>
        <dbReference type="Proteomes" id="UP000472271"/>
    </source>
</evidence>
<dbReference type="InParanoid" id="A0A673BAX6"/>
<dbReference type="GeneID" id="115433598"/>
<reference evidence="1" key="2">
    <citation type="submission" date="2025-08" db="UniProtKB">
        <authorList>
            <consortium name="Ensembl"/>
        </authorList>
    </citation>
    <scope>IDENTIFICATION</scope>
</reference>
<dbReference type="OrthoDB" id="10008580at2759"/>
<evidence type="ECO:0000313" key="1">
    <source>
        <dbReference type="Ensembl" id="ENSSORP00005038434.1"/>
    </source>
</evidence>
<proteinExistence type="predicted"/>
<sequence>MTIDDLSQSQITVTDLDQFLRKPPTGFSVDRSGSGYCVHTDPDKNLVLIDDFHSCRGKVVFHNSLRRKVRMRSLWEYTRVRKSLLSKRIYLLMSVCEGNSPHSKDIRVLKHFVVSIDGKDPFIQWQMERGLDWTIASVAGESYRVDVDLTEALEDWAEKNIQMTNRNRLTGIKPVWRDASFTLKYYSDAMFDFPHWFGFSRRTFKLKMT</sequence>
<reference evidence="1" key="3">
    <citation type="submission" date="2025-09" db="UniProtKB">
        <authorList>
            <consortium name="Ensembl"/>
        </authorList>
    </citation>
    <scope>IDENTIFICATION</scope>
</reference>
<reference evidence="1" key="1">
    <citation type="submission" date="2019-06" db="EMBL/GenBank/DDBJ databases">
        <authorList>
            <consortium name="Wellcome Sanger Institute Data Sharing"/>
        </authorList>
    </citation>
    <scope>NUCLEOTIDE SEQUENCE [LARGE SCALE GENOMIC DNA]</scope>
</reference>
<gene>
    <name evidence="1" type="primary">medag</name>
</gene>
<keyword evidence="2" id="KW-1185">Reference proteome</keyword>
<dbReference type="CTD" id="84935"/>
<evidence type="ECO:0008006" key="3">
    <source>
        <dbReference type="Google" id="ProtNLM"/>
    </source>
</evidence>
<name>A0A673BAX6_9TELE</name>
<dbReference type="Proteomes" id="UP000472271">
    <property type="component" value="Chromosome 14"/>
</dbReference>
<organism evidence="1 2">
    <name type="scientific">Sphaeramia orbicularis</name>
    <name type="common">orbiculate cardinalfish</name>
    <dbReference type="NCBI Taxonomy" id="375764"/>
    <lineage>
        <taxon>Eukaryota</taxon>
        <taxon>Metazoa</taxon>
        <taxon>Chordata</taxon>
        <taxon>Craniata</taxon>
        <taxon>Vertebrata</taxon>
        <taxon>Euteleostomi</taxon>
        <taxon>Actinopterygii</taxon>
        <taxon>Neopterygii</taxon>
        <taxon>Teleostei</taxon>
        <taxon>Neoteleostei</taxon>
        <taxon>Acanthomorphata</taxon>
        <taxon>Gobiaria</taxon>
        <taxon>Kurtiformes</taxon>
        <taxon>Apogonoidei</taxon>
        <taxon>Apogonidae</taxon>
        <taxon>Apogoninae</taxon>
        <taxon>Sphaeramia</taxon>
    </lineage>
</organism>
<dbReference type="Ensembl" id="ENSSORT00005039426.1">
    <property type="protein sequence ID" value="ENSSORP00005038434.1"/>
    <property type="gene ID" value="ENSSORG00005017955.1"/>
</dbReference>
<accession>A0A673BAX6</accession>
<protein>
    <recommendedName>
        <fullName evidence="3">Mesenteric estrogen-dependent adipogenesis protein</fullName>
    </recommendedName>
</protein>
<dbReference type="AlphaFoldDB" id="A0A673BAX6"/>
<dbReference type="RefSeq" id="XP_030010942.1">
    <property type="nucleotide sequence ID" value="XM_030155082.1"/>
</dbReference>